<protein>
    <submittedName>
        <fullName evidence="2">2-beta-glucuronyltransferase</fullName>
    </submittedName>
</protein>
<dbReference type="Gene3D" id="3.40.50.11010">
    <property type="match status" value="1"/>
</dbReference>
<name>A0A285U558_9HYPH</name>
<evidence type="ECO:0000259" key="1">
    <source>
        <dbReference type="Pfam" id="PF22059"/>
    </source>
</evidence>
<dbReference type="OrthoDB" id="495599at2"/>
<dbReference type="EMBL" id="OBQD01000003">
    <property type="protein sequence ID" value="SOC36982.1"/>
    <property type="molecule type" value="Genomic_DNA"/>
</dbReference>
<proteinExistence type="predicted"/>
<keyword evidence="2" id="KW-0808">Transferase</keyword>
<organism evidence="2 3">
    <name type="scientific">Rhizobium subbaraonis</name>
    <dbReference type="NCBI Taxonomy" id="908946"/>
    <lineage>
        <taxon>Bacteria</taxon>
        <taxon>Pseudomonadati</taxon>
        <taxon>Pseudomonadota</taxon>
        <taxon>Alphaproteobacteria</taxon>
        <taxon>Hyphomicrobiales</taxon>
        <taxon>Rhizobiaceae</taxon>
        <taxon>Rhizobium/Agrobacterium group</taxon>
        <taxon>Rhizobium</taxon>
    </lineage>
</organism>
<reference evidence="2 3" key="1">
    <citation type="submission" date="2017-08" db="EMBL/GenBank/DDBJ databases">
        <authorList>
            <person name="de Groot N.N."/>
        </authorList>
    </citation>
    <scope>NUCLEOTIDE SEQUENCE [LARGE SCALE GENOMIC DNA]</scope>
    <source>
        <strain evidence="2 3">JC85</strain>
    </source>
</reference>
<gene>
    <name evidence="2" type="ORF">SAMN05892877_103324</name>
</gene>
<dbReference type="Gene3D" id="3.40.50.2000">
    <property type="entry name" value="Glycogen Phosphorylase B"/>
    <property type="match status" value="1"/>
</dbReference>
<accession>A0A285U558</accession>
<evidence type="ECO:0000313" key="2">
    <source>
        <dbReference type="EMBL" id="SOC36982.1"/>
    </source>
</evidence>
<dbReference type="GO" id="GO:0016740">
    <property type="term" value="F:transferase activity"/>
    <property type="evidence" value="ECO:0007669"/>
    <property type="project" value="UniProtKB-KW"/>
</dbReference>
<keyword evidence="3" id="KW-1185">Reference proteome</keyword>
<dbReference type="Proteomes" id="UP000219167">
    <property type="component" value="Unassembled WGS sequence"/>
</dbReference>
<feature type="domain" description="Glucuronosyltransferase GumK N-terminal" evidence="1">
    <location>
        <begin position="5"/>
        <end position="176"/>
    </location>
</feature>
<evidence type="ECO:0000313" key="3">
    <source>
        <dbReference type="Proteomes" id="UP000219167"/>
    </source>
</evidence>
<dbReference type="Pfam" id="PF22059">
    <property type="entry name" value="GumK_N"/>
    <property type="match status" value="1"/>
</dbReference>
<dbReference type="AlphaFoldDB" id="A0A285U558"/>
<dbReference type="SUPFAM" id="SSF53756">
    <property type="entry name" value="UDP-Glycosyltransferase/glycogen phosphorylase"/>
    <property type="match status" value="1"/>
</dbReference>
<sequence length="368" mass="40533">MRVLFLSTHAFLPTTRKASVHFVTEALAARGHEVDTVSVGFSSLTKFKKPDLYAQLAGPQRNRFVQTAPRRRAACYLPPLHPFSSRNAALNAVTGLFFPLYGNLLPPFLKEAIEAADVVAIESGTAIAFFDAVRRINPSARLLYFKRDRLDSVGASEYLQGLERRIWPQFDSVIVPSPRMAEQMPRAARLSCVPQGIDKDMFDATLSSPYPAGSQNGVSVGNMLFDAEAVRQMALACPAISFHLFGAGIPGEYPANVRLYGERPFGEIVPYIKFADFGIAPYRLTARELYLAESSLKLQQYSYCLLPVLVPDLLEGGRGNLVCYAQQGEADWAGKVGKAATAPHEPVWRDGILSWDEVAARIEMEMVA</sequence>
<dbReference type="RefSeq" id="WP_097137309.1">
    <property type="nucleotide sequence ID" value="NZ_OBQD01000003.1"/>
</dbReference>
<dbReference type="InterPro" id="IPR054299">
    <property type="entry name" value="GumK_N"/>
</dbReference>